<dbReference type="PROSITE" id="PS51918">
    <property type="entry name" value="RADICAL_SAM"/>
    <property type="match status" value="1"/>
</dbReference>
<dbReference type="InterPro" id="IPR006158">
    <property type="entry name" value="Cobalamin-bd"/>
</dbReference>
<evidence type="ECO:0000256" key="3">
    <source>
        <dbReference type="ARBA" id="ARBA00022679"/>
    </source>
</evidence>
<dbReference type="PANTHER" id="PTHR43409:SF7">
    <property type="entry name" value="BLL1977 PROTEIN"/>
    <property type="match status" value="1"/>
</dbReference>
<dbReference type="SFLD" id="SFLDG01082">
    <property type="entry name" value="B12-binding_domain_containing"/>
    <property type="match status" value="1"/>
</dbReference>
<evidence type="ECO:0000256" key="4">
    <source>
        <dbReference type="ARBA" id="ARBA00022691"/>
    </source>
</evidence>
<dbReference type="PANTHER" id="PTHR43409">
    <property type="entry name" value="ANAEROBIC MAGNESIUM-PROTOPORPHYRIN IX MONOMETHYL ESTER CYCLASE-RELATED"/>
    <property type="match status" value="1"/>
</dbReference>
<dbReference type="InterPro" id="IPR025274">
    <property type="entry name" value="DUF4070"/>
</dbReference>
<accession>A0A5C6DJW5</accession>
<keyword evidence="7" id="KW-0411">Iron-sulfur</keyword>
<evidence type="ECO:0000259" key="8">
    <source>
        <dbReference type="PROSITE" id="PS51332"/>
    </source>
</evidence>
<dbReference type="Gene3D" id="3.40.50.280">
    <property type="entry name" value="Cobalamin-binding domain"/>
    <property type="match status" value="1"/>
</dbReference>
<reference evidence="10 11" key="1">
    <citation type="submission" date="2019-02" db="EMBL/GenBank/DDBJ databases">
        <title>Deep-cultivation of Planctomycetes and their phenomic and genomic characterization uncovers novel biology.</title>
        <authorList>
            <person name="Wiegand S."/>
            <person name="Jogler M."/>
            <person name="Boedeker C."/>
            <person name="Pinto D."/>
            <person name="Vollmers J."/>
            <person name="Rivas-Marin E."/>
            <person name="Kohn T."/>
            <person name="Peeters S.H."/>
            <person name="Heuer A."/>
            <person name="Rast P."/>
            <person name="Oberbeckmann S."/>
            <person name="Bunk B."/>
            <person name="Jeske O."/>
            <person name="Meyerdierks A."/>
            <person name="Storesund J.E."/>
            <person name="Kallscheuer N."/>
            <person name="Luecker S."/>
            <person name="Lage O.M."/>
            <person name="Pohl T."/>
            <person name="Merkel B.J."/>
            <person name="Hornburger P."/>
            <person name="Mueller R.-W."/>
            <person name="Bruemmer F."/>
            <person name="Labrenz M."/>
            <person name="Spormann A.M."/>
            <person name="Op Den Camp H."/>
            <person name="Overmann J."/>
            <person name="Amann R."/>
            <person name="Jetten M.S.M."/>
            <person name="Mascher T."/>
            <person name="Medema M.H."/>
            <person name="Devos D.P."/>
            <person name="Kaster A.-K."/>
            <person name="Ovreas L."/>
            <person name="Rohde M."/>
            <person name="Galperin M.Y."/>
            <person name="Jogler C."/>
        </authorList>
    </citation>
    <scope>NUCLEOTIDE SEQUENCE [LARGE SCALE GENOMIC DNA]</scope>
    <source>
        <strain evidence="10 11">Q31b</strain>
    </source>
</reference>
<dbReference type="AlphaFoldDB" id="A0A5C6DJW5"/>
<dbReference type="SMART" id="SM00729">
    <property type="entry name" value="Elp3"/>
    <property type="match status" value="1"/>
</dbReference>
<dbReference type="InterPro" id="IPR006638">
    <property type="entry name" value="Elp3/MiaA/NifB-like_rSAM"/>
</dbReference>
<feature type="domain" description="B12-binding" evidence="8">
    <location>
        <begin position="73"/>
        <end position="147"/>
    </location>
</feature>
<evidence type="ECO:0000256" key="1">
    <source>
        <dbReference type="ARBA" id="ARBA00001966"/>
    </source>
</evidence>
<dbReference type="GO" id="GO:0046872">
    <property type="term" value="F:metal ion binding"/>
    <property type="evidence" value="ECO:0007669"/>
    <property type="project" value="UniProtKB-KW"/>
</dbReference>
<proteinExistence type="predicted"/>
<dbReference type="RefSeq" id="WP_146601964.1">
    <property type="nucleotide sequence ID" value="NZ_SJPY01000008.1"/>
</dbReference>
<evidence type="ECO:0000313" key="11">
    <source>
        <dbReference type="Proteomes" id="UP000315471"/>
    </source>
</evidence>
<keyword evidence="2" id="KW-0489">Methyltransferase</keyword>
<keyword evidence="3" id="KW-0808">Transferase</keyword>
<keyword evidence="5" id="KW-0479">Metal-binding</keyword>
<keyword evidence="4" id="KW-0949">S-adenosyl-L-methionine</keyword>
<organism evidence="10 11">
    <name type="scientific">Novipirellula aureliae</name>
    <dbReference type="NCBI Taxonomy" id="2527966"/>
    <lineage>
        <taxon>Bacteria</taxon>
        <taxon>Pseudomonadati</taxon>
        <taxon>Planctomycetota</taxon>
        <taxon>Planctomycetia</taxon>
        <taxon>Pirellulales</taxon>
        <taxon>Pirellulaceae</taxon>
        <taxon>Novipirellula</taxon>
    </lineage>
</organism>
<evidence type="ECO:0000256" key="5">
    <source>
        <dbReference type="ARBA" id="ARBA00022723"/>
    </source>
</evidence>
<feature type="domain" description="Radical SAM core" evidence="9">
    <location>
        <begin position="172"/>
        <end position="397"/>
    </location>
</feature>
<dbReference type="OrthoDB" id="9801424at2"/>
<gene>
    <name evidence="10" type="ORF">Q31b_48160</name>
</gene>
<keyword evidence="11" id="KW-1185">Reference proteome</keyword>
<dbReference type="GO" id="GO:0003824">
    <property type="term" value="F:catalytic activity"/>
    <property type="evidence" value="ECO:0007669"/>
    <property type="project" value="InterPro"/>
</dbReference>
<comment type="caution">
    <text evidence="10">The sequence shown here is derived from an EMBL/GenBank/DDBJ whole genome shotgun (WGS) entry which is preliminary data.</text>
</comment>
<name>A0A5C6DJW5_9BACT</name>
<dbReference type="GO" id="GO:0005829">
    <property type="term" value="C:cytosol"/>
    <property type="evidence" value="ECO:0007669"/>
    <property type="project" value="TreeGrafter"/>
</dbReference>
<dbReference type="Pfam" id="PF02310">
    <property type="entry name" value="B12-binding"/>
    <property type="match status" value="1"/>
</dbReference>
<comment type="cofactor">
    <cofactor evidence="1">
        <name>[4Fe-4S] cluster</name>
        <dbReference type="ChEBI" id="CHEBI:49883"/>
    </cofactor>
</comment>
<dbReference type="EMBL" id="SJPY01000008">
    <property type="protein sequence ID" value="TWU36535.1"/>
    <property type="molecule type" value="Genomic_DNA"/>
</dbReference>
<evidence type="ECO:0000313" key="10">
    <source>
        <dbReference type="EMBL" id="TWU36535.1"/>
    </source>
</evidence>
<dbReference type="InterPro" id="IPR023404">
    <property type="entry name" value="rSAM_horseshoe"/>
</dbReference>
<evidence type="ECO:0000256" key="6">
    <source>
        <dbReference type="ARBA" id="ARBA00023004"/>
    </source>
</evidence>
<dbReference type="PROSITE" id="PS51332">
    <property type="entry name" value="B12_BINDING"/>
    <property type="match status" value="1"/>
</dbReference>
<dbReference type="Pfam" id="PF13282">
    <property type="entry name" value="DUF4070"/>
    <property type="match status" value="1"/>
</dbReference>
<sequence>MKIGFLALSGLRAHDKKLLKLGLTLPGVLDRGKVLSSLPSLGLLYLAASTPAGHELHYYEAERDGSEPEDVYDCDLVAISTFSAQVFEAYAIADRLRAKGVKVAMGGLHVTVEQQEALEHADFVFLGEGEQSWNEAIPRMVAGTAKRVWDARASAPMELSSLPIPRYDLLADRPYTRFPVQTTRGCPWRCDFCASNVMFFHPYRKRSVQQIIRDVEAVKQIKKRPFIEFADDNTFVDHQWGKNLCRELIPQRVKWFTETDVSVADNPELLSLMRESGCKQVLIGIESPDPASLDGVELRANFKSRYQGDVRQAVNRIQSQGITVNGCFILGLDSHTPEIFEQVLRFANEAELWDVQITVLTPFPGTPLYQRLEAEGRLLQPNRWDLCTLFDVNFEPKQMSVEQLRKGIYWLAERLYTREAIADRRRSFLSKAFVSHRV</sequence>
<dbReference type="CDD" id="cd01335">
    <property type="entry name" value="Radical_SAM"/>
    <property type="match status" value="1"/>
</dbReference>
<evidence type="ECO:0000259" key="9">
    <source>
        <dbReference type="PROSITE" id="PS51918"/>
    </source>
</evidence>
<dbReference type="Pfam" id="PF04055">
    <property type="entry name" value="Radical_SAM"/>
    <property type="match status" value="1"/>
</dbReference>
<dbReference type="Gene3D" id="3.80.30.20">
    <property type="entry name" value="tm_1862 like domain"/>
    <property type="match status" value="1"/>
</dbReference>
<dbReference type="InterPro" id="IPR051198">
    <property type="entry name" value="BchE-like"/>
</dbReference>
<keyword evidence="6" id="KW-0408">Iron</keyword>
<dbReference type="SFLD" id="SFLDG01123">
    <property type="entry name" value="methyltransferase_(Class_B)"/>
    <property type="match status" value="1"/>
</dbReference>
<evidence type="ECO:0000256" key="2">
    <source>
        <dbReference type="ARBA" id="ARBA00022603"/>
    </source>
</evidence>
<dbReference type="GO" id="GO:0031419">
    <property type="term" value="F:cobalamin binding"/>
    <property type="evidence" value="ECO:0007669"/>
    <property type="project" value="InterPro"/>
</dbReference>
<evidence type="ECO:0000256" key="7">
    <source>
        <dbReference type="ARBA" id="ARBA00023014"/>
    </source>
</evidence>
<dbReference type="InterPro" id="IPR034466">
    <property type="entry name" value="Methyltransferase_Class_B"/>
</dbReference>
<protein>
    <submittedName>
        <fullName evidence="10">Radical SAM superfamily protein</fullName>
    </submittedName>
</protein>
<dbReference type="InterPro" id="IPR007197">
    <property type="entry name" value="rSAM"/>
</dbReference>
<dbReference type="GO" id="GO:0051539">
    <property type="term" value="F:4 iron, 4 sulfur cluster binding"/>
    <property type="evidence" value="ECO:0007669"/>
    <property type="project" value="UniProtKB-KW"/>
</dbReference>
<dbReference type="InterPro" id="IPR058240">
    <property type="entry name" value="rSAM_sf"/>
</dbReference>
<dbReference type="SFLD" id="SFLDS00029">
    <property type="entry name" value="Radical_SAM"/>
    <property type="match status" value="1"/>
</dbReference>
<dbReference type="Proteomes" id="UP000315471">
    <property type="component" value="Unassembled WGS sequence"/>
</dbReference>
<dbReference type="SUPFAM" id="SSF102114">
    <property type="entry name" value="Radical SAM enzymes"/>
    <property type="match status" value="1"/>
</dbReference>